<gene>
    <name evidence="10" type="ORF">GIB67_006244</name>
</gene>
<proteinExistence type="predicted"/>
<dbReference type="InterPro" id="IPR013083">
    <property type="entry name" value="Znf_RING/FYVE/PHD"/>
</dbReference>
<feature type="repeat" description="RCC1" evidence="6">
    <location>
        <begin position="307"/>
        <end position="358"/>
    </location>
</feature>
<dbReference type="SMART" id="SM00064">
    <property type="entry name" value="FYVE"/>
    <property type="match status" value="1"/>
</dbReference>
<dbReference type="Gene3D" id="2.130.10.30">
    <property type="entry name" value="Regulator of chromosome condensation 1/beta-lactamase-inhibitor protein II"/>
    <property type="match status" value="2"/>
</dbReference>
<dbReference type="InterPro" id="IPR051210">
    <property type="entry name" value="Ub_ligase/GEF_domain"/>
</dbReference>
<dbReference type="EMBL" id="JACGCM010000252">
    <property type="protein sequence ID" value="KAF6174592.1"/>
    <property type="molecule type" value="Genomic_DNA"/>
</dbReference>
<dbReference type="PROSITE" id="PS50012">
    <property type="entry name" value="RCC1_3"/>
    <property type="match status" value="6"/>
</dbReference>
<protein>
    <recommendedName>
        <fullName evidence="12">FYVE-type domain-containing protein</fullName>
    </recommendedName>
</protein>
<dbReference type="InterPro" id="IPR000408">
    <property type="entry name" value="Reg_chr_condens"/>
</dbReference>
<dbReference type="Proteomes" id="UP000541444">
    <property type="component" value="Unassembled WGS sequence"/>
</dbReference>
<feature type="repeat" description="RCC1" evidence="6">
    <location>
        <begin position="422"/>
        <end position="475"/>
    </location>
</feature>
<dbReference type="CDD" id="cd00065">
    <property type="entry name" value="FYVE_like_SF"/>
    <property type="match status" value="1"/>
</dbReference>
<dbReference type="PROSITE" id="PS00626">
    <property type="entry name" value="RCC1_2"/>
    <property type="match status" value="2"/>
</dbReference>
<evidence type="ECO:0000256" key="1">
    <source>
        <dbReference type="ARBA" id="ARBA00022723"/>
    </source>
</evidence>
<accession>A0A7J7P5P8</accession>
<evidence type="ECO:0000256" key="4">
    <source>
        <dbReference type="ARBA" id="ARBA00022833"/>
    </source>
</evidence>
<dbReference type="SUPFAM" id="SSF57903">
    <property type="entry name" value="FYVE/PHD zinc finger"/>
    <property type="match status" value="1"/>
</dbReference>
<dbReference type="InterPro" id="IPR013591">
    <property type="entry name" value="Brevis_radix_dom"/>
</dbReference>
<evidence type="ECO:0000313" key="11">
    <source>
        <dbReference type="Proteomes" id="UP000541444"/>
    </source>
</evidence>
<feature type="domain" description="FYVE-type" evidence="8">
    <location>
        <begin position="532"/>
        <end position="594"/>
    </location>
</feature>
<dbReference type="SUPFAM" id="SSF50985">
    <property type="entry name" value="RCC1/BLIP-II"/>
    <property type="match status" value="1"/>
</dbReference>
<reference evidence="10 11" key="1">
    <citation type="journal article" date="2020" name="IScience">
        <title>Genome Sequencing of the Endangered Kingdonia uniflora (Circaeasteraceae, Ranunculales) Reveals Potential Mechanisms of Evolutionary Specialization.</title>
        <authorList>
            <person name="Sun Y."/>
            <person name="Deng T."/>
            <person name="Zhang A."/>
            <person name="Moore M.J."/>
            <person name="Landis J.B."/>
            <person name="Lin N."/>
            <person name="Zhang H."/>
            <person name="Zhang X."/>
            <person name="Huang J."/>
            <person name="Zhang X."/>
            <person name="Sun H."/>
            <person name="Wang H."/>
        </authorList>
    </citation>
    <scope>NUCLEOTIDE SEQUENCE [LARGE SCALE GENOMIC DNA]</scope>
    <source>
        <strain evidence="10">TB1705</strain>
        <tissue evidence="10">Leaf</tissue>
    </source>
</reference>
<comment type="caution">
    <text evidence="10">The sequence shown here is derived from an EMBL/GenBank/DDBJ whole genome shotgun (WGS) entry which is preliminary data.</text>
</comment>
<evidence type="ECO:0000256" key="7">
    <source>
        <dbReference type="SAM" id="MobiDB-lite"/>
    </source>
</evidence>
<evidence type="ECO:0000256" key="6">
    <source>
        <dbReference type="PROSITE-ProRule" id="PRU00235"/>
    </source>
</evidence>
<dbReference type="PANTHER" id="PTHR22870">
    <property type="entry name" value="REGULATOR OF CHROMOSOME CONDENSATION"/>
    <property type="match status" value="1"/>
</dbReference>
<dbReference type="OrthoDB" id="5981550at2759"/>
<evidence type="ECO:0000256" key="2">
    <source>
        <dbReference type="ARBA" id="ARBA00022737"/>
    </source>
</evidence>
<dbReference type="InterPro" id="IPR000306">
    <property type="entry name" value="Znf_FYVE"/>
</dbReference>
<dbReference type="InterPro" id="IPR017455">
    <property type="entry name" value="Znf_FYVE-rel"/>
</dbReference>
<name>A0A7J7P5P8_9MAGN</name>
<evidence type="ECO:0000259" key="9">
    <source>
        <dbReference type="PROSITE" id="PS51514"/>
    </source>
</evidence>
<feature type="region of interest" description="Disordered" evidence="7">
    <location>
        <begin position="866"/>
        <end position="887"/>
    </location>
</feature>
<dbReference type="InterPro" id="IPR058923">
    <property type="entry name" value="RCC1-like_dom"/>
</dbReference>
<dbReference type="PROSITE" id="PS50178">
    <property type="entry name" value="ZF_FYVE"/>
    <property type="match status" value="1"/>
</dbReference>
<evidence type="ECO:0000259" key="8">
    <source>
        <dbReference type="PROSITE" id="PS50178"/>
    </source>
</evidence>
<evidence type="ECO:0000256" key="5">
    <source>
        <dbReference type="PROSITE-ProRule" id="PRU00091"/>
    </source>
</evidence>
<feature type="repeat" description="RCC1" evidence="6">
    <location>
        <begin position="476"/>
        <end position="527"/>
    </location>
</feature>
<dbReference type="AlphaFoldDB" id="A0A7J7P5P8"/>
<keyword evidence="1" id="KW-0479">Metal-binding</keyword>
<keyword evidence="4" id="KW-0862">Zinc</keyword>
<evidence type="ECO:0000256" key="3">
    <source>
        <dbReference type="ARBA" id="ARBA00022771"/>
    </source>
</evidence>
<dbReference type="Pfam" id="PF08381">
    <property type="entry name" value="BRX"/>
    <property type="match status" value="1"/>
</dbReference>
<keyword evidence="3 5" id="KW-0863">Zinc-finger</keyword>
<dbReference type="Gene3D" id="3.30.40.10">
    <property type="entry name" value="Zinc/RING finger domain, C3HC4 (zinc finger)"/>
    <property type="match status" value="1"/>
</dbReference>
<dbReference type="Pfam" id="PF25390">
    <property type="entry name" value="WD40_RLD"/>
    <property type="match status" value="1"/>
</dbReference>
<dbReference type="GO" id="GO:0008270">
    <property type="term" value="F:zinc ion binding"/>
    <property type="evidence" value="ECO:0007669"/>
    <property type="project" value="UniProtKB-KW"/>
</dbReference>
<dbReference type="PROSITE" id="PS51514">
    <property type="entry name" value="BRX"/>
    <property type="match status" value="1"/>
</dbReference>
<feature type="repeat" description="RCC1" evidence="6">
    <location>
        <begin position="211"/>
        <end position="262"/>
    </location>
</feature>
<keyword evidence="2" id="KW-0677">Repeat</keyword>
<evidence type="ECO:0008006" key="12">
    <source>
        <dbReference type="Google" id="ProtNLM"/>
    </source>
</evidence>
<dbReference type="InterPro" id="IPR009091">
    <property type="entry name" value="RCC1/BLIP-II"/>
</dbReference>
<dbReference type="PRINTS" id="PR00633">
    <property type="entry name" value="RCCNDNSATION"/>
</dbReference>
<feature type="repeat" description="RCC1" evidence="6">
    <location>
        <begin position="370"/>
        <end position="421"/>
    </location>
</feature>
<feature type="repeat" description="RCC1" evidence="6">
    <location>
        <begin position="263"/>
        <end position="306"/>
    </location>
</feature>
<dbReference type="PANTHER" id="PTHR22870:SF350">
    <property type="entry name" value="F12P19.9 PROTEIN"/>
    <property type="match status" value="1"/>
</dbReference>
<dbReference type="InterPro" id="IPR011011">
    <property type="entry name" value="Znf_FYVE_PHD"/>
</dbReference>
<dbReference type="Pfam" id="PF01363">
    <property type="entry name" value="FYVE"/>
    <property type="match status" value="1"/>
</dbReference>
<sequence>MNFIGFQDEKQLIWYSGKEEKQLRLDMLAKIIHGQKTVRKIIVFIKFLICKDNVQAQTWLVGLRALISRSHHNRLLGSPKIRRGAQSCANSPIGYTQRKHNLGLLDGSTELSYKVQSLYGSPPRSTTESFSSDCLSYSTDSFYLSEPKPYAPRDVLLWGEGIEGGKLWGGVDIMGTPKDALSPVLLDSTVLLDIQNISFGGNHAALVTKQGGIFCWGEENGGRLGHRINMDVSYPKVIESLSGVYVESVACGQYHTCALTRSGELYTWGDIDKCHWLPRRVSGLLDSIHISMVACGEWHTAVLSSCGELYTYGDGTFGVLGHGNLENVSQPKEVESLRGLRVRFVACGSWHMAAIVDILVNHSKGKSSGGKLFTWGDGDKGKLGHMDRERKLLPTCVGRLVDHDFVQVSCGRMFTVGLTNSGLVLTMGSSMHGQLGNPNPQSEDKSIAIVEGKIKGEFVKQISSGTYHTAVMTSRGRVYTWGKGANGQLGLGDTDDRNCPTLVEALRDWQVETIACGSSFTAAICYRKSIFSSDQSSCNGCKTVFGFTRKKRRCFNCGFEFCRACSSKKIMNVALASNKSKKYHVCDMCFDKLTKFRISDRIIEYEGPCRQPCFSPKISSFEKNSCIGAPSLRKQRKNQKPLGNILVAQQRWGQVACPAHFTTSSGENSVMCMTQSRKESSSASPVLDVMVPYVKNMQIGLSESDQMLSEEIQQLRAEVIAPPQISLNFLCICILVQRNCDMYARFLHWPIITLAKSLEKRYLMKNEKLQQYQQVIEEMWLLEKEEAAKYKAAKEIINVLSKRVISSFIMIFLYGMSEKQFTGSEVNIFSEYGDMEPWHVRSQLFSEGGVLNDKQINQLDLDHVDSSGKDDFSEKVPKSLKQETTEKDEPGVHITFTSLPSGQKGLKRVQFRYIFS</sequence>
<feature type="domain" description="BRX" evidence="9">
    <location>
        <begin position="882"/>
        <end position="916"/>
    </location>
</feature>
<keyword evidence="11" id="KW-1185">Reference proteome</keyword>
<organism evidence="10 11">
    <name type="scientific">Kingdonia uniflora</name>
    <dbReference type="NCBI Taxonomy" id="39325"/>
    <lineage>
        <taxon>Eukaryota</taxon>
        <taxon>Viridiplantae</taxon>
        <taxon>Streptophyta</taxon>
        <taxon>Embryophyta</taxon>
        <taxon>Tracheophyta</taxon>
        <taxon>Spermatophyta</taxon>
        <taxon>Magnoliopsida</taxon>
        <taxon>Ranunculales</taxon>
        <taxon>Circaeasteraceae</taxon>
        <taxon>Kingdonia</taxon>
    </lineage>
</organism>
<evidence type="ECO:0000313" key="10">
    <source>
        <dbReference type="EMBL" id="KAF6174592.1"/>
    </source>
</evidence>